<dbReference type="AlphaFoldDB" id="A0A848F589"/>
<evidence type="ECO:0000313" key="2">
    <source>
        <dbReference type="EMBL" id="NML13865.1"/>
    </source>
</evidence>
<dbReference type="EMBL" id="JABBFW010000001">
    <property type="protein sequence ID" value="NML13865.1"/>
    <property type="molecule type" value="Genomic_DNA"/>
</dbReference>
<reference evidence="2 3" key="1">
    <citation type="submission" date="2020-04" db="EMBL/GenBank/DDBJ databases">
        <title>Azohydromonas sp. isolated from soil.</title>
        <authorList>
            <person name="Dahal R.H."/>
        </authorList>
    </citation>
    <scope>NUCLEOTIDE SEQUENCE [LARGE SCALE GENOMIC DNA]</scope>
    <source>
        <strain evidence="2 3">G-1-1-14</strain>
    </source>
</reference>
<name>A0A848F589_9BURK</name>
<feature type="domain" description="DUF927" evidence="1">
    <location>
        <begin position="33"/>
        <end position="308"/>
    </location>
</feature>
<dbReference type="InterPro" id="IPR009270">
    <property type="entry name" value="DUF927"/>
</dbReference>
<keyword evidence="3" id="KW-1185">Reference proteome</keyword>
<evidence type="ECO:0000313" key="3">
    <source>
        <dbReference type="Proteomes" id="UP000574067"/>
    </source>
</evidence>
<organism evidence="2 3">
    <name type="scientific">Azohydromonas caseinilytica</name>
    <dbReference type="NCBI Taxonomy" id="2728836"/>
    <lineage>
        <taxon>Bacteria</taxon>
        <taxon>Pseudomonadati</taxon>
        <taxon>Pseudomonadota</taxon>
        <taxon>Betaproteobacteria</taxon>
        <taxon>Burkholderiales</taxon>
        <taxon>Sphaerotilaceae</taxon>
        <taxon>Azohydromonas</taxon>
    </lineage>
</organism>
<accession>A0A848F589</accession>
<dbReference type="Proteomes" id="UP000574067">
    <property type="component" value="Unassembled WGS sequence"/>
</dbReference>
<proteinExistence type="predicted"/>
<gene>
    <name evidence="2" type="ORF">HHL10_02580</name>
</gene>
<sequence length="586" mass="62745">MAAAALQAKPQPLTRYEVGGMRFELREHTADQAAGVYFIGKDKDGNEKSPQWLCSPLRILAMTRGAKSFEWGRLLEWDDADGVQHRWAMPMELLQGDGLEVLRELARRGQRIAPGKAARDMLATYLQVWPVTERARCVDRLGWCGGVYVLPDQAIGGNGERVVFQNAHGLEPALSTLGTASQWRDEVAALAAGNSRMVFALSCALAGPLLGITSDDAGGFHLRGPSSCGKSTALALAASVWGNPQEYPRLWRTTANGLEGLAALHNHGLLILDELSQVDPREAGDAAYMLANGQGKTRASRSGTAKPAARWTLLFLSAGEESLSGLMARAGKKANAGQEIRLADIEADAGAGLGAFDCLNGQPSAAALALAIKEAVGRCFGAVGVEWLKHLARDRAELADTIGAAVREFVHDHVPKEAAGQVLRVARRFGLVAEAGELATRYGLTGWQPGEAEAAAGRCFDSWLESFGGPGRREDRALLQQVRAFFEAHGSSRFQDVDDAGERIINRAGFFRTGADGSRQFFVMPEVFRRELCAGFDHKAAAAALVAAGVIQPGADGKSSRTLTPRALGQKVRVYAFTGKLMEADE</sequence>
<comment type="caution">
    <text evidence="2">The sequence shown here is derived from an EMBL/GenBank/DDBJ whole genome shotgun (WGS) entry which is preliminary data.</text>
</comment>
<dbReference type="Pfam" id="PF06048">
    <property type="entry name" value="DUF927"/>
    <property type="match status" value="1"/>
</dbReference>
<evidence type="ECO:0000259" key="1">
    <source>
        <dbReference type="Pfam" id="PF06048"/>
    </source>
</evidence>
<protein>
    <submittedName>
        <fullName evidence="2">DUF927 domain-containing protein</fullName>
    </submittedName>
</protein>